<evidence type="ECO:0000313" key="3">
    <source>
        <dbReference type="Proteomes" id="UP000324800"/>
    </source>
</evidence>
<organism evidence="2 3">
    <name type="scientific">Streblomastix strix</name>
    <dbReference type="NCBI Taxonomy" id="222440"/>
    <lineage>
        <taxon>Eukaryota</taxon>
        <taxon>Metamonada</taxon>
        <taxon>Preaxostyla</taxon>
        <taxon>Oxymonadida</taxon>
        <taxon>Streblomastigidae</taxon>
        <taxon>Streblomastix</taxon>
    </lineage>
</organism>
<dbReference type="EMBL" id="SNRW01002677">
    <property type="protein sequence ID" value="KAA6392046.1"/>
    <property type="molecule type" value="Genomic_DNA"/>
</dbReference>
<feature type="compositionally biased region" description="Polar residues" evidence="1">
    <location>
        <begin position="95"/>
        <end position="108"/>
    </location>
</feature>
<dbReference type="AlphaFoldDB" id="A0A5J4WBK6"/>
<evidence type="ECO:0000313" key="2">
    <source>
        <dbReference type="EMBL" id="KAA6392046.1"/>
    </source>
</evidence>
<accession>A0A5J4WBK6</accession>
<comment type="caution">
    <text evidence="2">The sequence shown here is derived from an EMBL/GenBank/DDBJ whole genome shotgun (WGS) entry which is preliminary data.</text>
</comment>
<reference evidence="2 3" key="1">
    <citation type="submission" date="2019-03" db="EMBL/GenBank/DDBJ databases">
        <title>Single cell metagenomics reveals metabolic interactions within the superorganism composed of flagellate Streblomastix strix and complex community of Bacteroidetes bacteria on its surface.</title>
        <authorList>
            <person name="Treitli S.C."/>
            <person name="Kolisko M."/>
            <person name="Husnik F."/>
            <person name="Keeling P."/>
            <person name="Hampl V."/>
        </authorList>
    </citation>
    <scope>NUCLEOTIDE SEQUENCE [LARGE SCALE GENOMIC DNA]</scope>
    <source>
        <strain evidence="2">ST1C</strain>
    </source>
</reference>
<evidence type="ECO:0000256" key="1">
    <source>
        <dbReference type="SAM" id="MobiDB-lite"/>
    </source>
</evidence>
<dbReference type="Proteomes" id="UP000324800">
    <property type="component" value="Unassembled WGS sequence"/>
</dbReference>
<feature type="region of interest" description="Disordered" evidence="1">
    <location>
        <begin position="65"/>
        <end position="108"/>
    </location>
</feature>
<proteinExistence type="predicted"/>
<protein>
    <submittedName>
        <fullName evidence="2">Uncharacterized protein</fullName>
    </submittedName>
</protein>
<gene>
    <name evidence="2" type="ORF">EZS28_012429</name>
</gene>
<feature type="compositionally biased region" description="Polar residues" evidence="1">
    <location>
        <begin position="65"/>
        <end position="80"/>
    </location>
</feature>
<name>A0A5J4WBK6_9EUKA</name>
<sequence>MEILHLVLKVGPFWMFDSAYYYGGDIVSDQVTAASDTTPLSDGTATAGIRSENSCGDHVHSLNITTSIPPSDSASGSVGTKNYYARNDHSHPLNIRTSKSPHDSASGSVGTTNYYARNDHSHPINVQTNASIKPIVNGVGTNGTLAFYDRNDQVHPQQLTYDGNIAATKYIKTGGTDNEILLTNGELKKVVLANKLYKVIDQPQYIKLCTFIALNSTSDNSIEFQLDT</sequence>